<dbReference type="AlphaFoldDB" id="A0AAJ2ERD8"/>
<evidence type="ECO:0000256" key="4">
    <source>
        <dbReference type="ARBA" id="ARBA00022827"/>
    </source>
</evidence>
<evidence type="ECO:0000259" key="6">
    <source>
        <dbReference type="PROSITE" id="PS51387"/>
    </source>
</evidence>
<dbReference type="RefSeq" id="WP_309770551.1">
    <property type="nucleotide sequence ID" value="NZ_JAVIZC010000001.1"/>
</dbReference>
<comment type="similarity">
    <text evidence="2">Belongs to the FAD-binding oxidoreductase/transferase type 4 family.</text>
</comment>
<dbReference type="PROSITE" id="PS51387">
    <property type="entry name" value="FAD_PCMH"/>
    <property type="match status" value="1"/>
</dbReference>
<dbReference type="Gene3D" id="3.30.70.2740">
    <property type="match status" value="1"/>
</dbReference>
<evidence type="ECO:0000256" key="5">
    <source>
        <dbReference type="ARBA" id="ARBA00023002"/>
    </source>
</evidence>
<name>A0AAJ2ERD8_9HYPH</name>
<dbReference type="SUPFAM" id="SSF56176">
    <property type="entry name" value="FAD-binding/transporter-associated domain-like"/>
    <property type="match status" value="1"/>
</dbReference>
<dbReference type="PANTHER" id="PTHR43716:SF1">
    <property type="entry name" value="D-2-HYDROXYGLUTARATE DEHYDROGENASE, MITOCHONDRIAL"/>
    <property type="match status" value="1"/>
</dbReference>
<keyword evidence="5" id="KW-0560">Oxidoreductase</keyword>
<dbReference type="PANTHER" id="PTHR43716">
    <property type="entry name" value="D-2-HYDROXYGLUTARATE DEHYDROGENASE, MITOCHONDRIAL"/>
    <property type="match status" value="1"/>
</dbReference>
<evidence type="ECO:0000313" key="7">
    <source>
        <dbReference type="EMBL" id="MDR6101694.1"/>
    </source>
</evidence>
<dbReference type="InterPro" id="IPR016164">
    <property type="entry name" value="FAD-linked_Oxase-like_C"/>
</dbReference>
<dbReference type="EMBL" id="JAVIZC010000001">
    <property type="protein sequence ID" value="MDR6101694.1"/>
    <property type="molecule type" value="Genomic_DNA"/>
</dbReference>
<dbReference type="SUPFAM" id="SSF55103">
    <property type="entry name" value="FAD-linked oxidases, C-terminal domain"/>
    <property type="match status" value="1"/>
</dbReference>
<dbReference type="Gene3D" id="3.30.70.2190">
    <property type="match status" value="1"/>
</dbReference>
<dbReference type="InterPro" id="IPR016171">
    <property type="entry name" value="Vanillyl_alc_oxidase_C-sub2"/>
</dbReference>
<proteinExistence type="inferred from homology"/>
<dbReference type="InterPro" id="IPR016169">
    <property type="entry name" value="FAD-bd_PCMH_sub2"/>
</dbReference>
<dbReference type="InterPro" id="IPR051264">
    <property type="entry name" value="FAD-oxidored/transferase_4"/>
</dbReference>
<organism evidence="7 8">
    <name type="scientific">Agrobacterium larrymoorei</name>
    <dbReference type="NCBI Taxonomy" id="160699"/>
    <lineage>
        <taxon>Bacteria</taxon>
        <taxon>Pseudomonadati</taxon>
        <taxon>Pseudomonadota</taxon>
        <taxon>Alphaproteobacteria</taxon>
        <taxon>Hyphomicrobiales</taxon>
        <taxon>Rhizobiaceae</taxon>
        <taxon>Rhizobium/Agrobacterium group</taxon>
        <taxon>Agrobacterium</taxon>
    </lineage>
</organism>
<gene>
    <name evidence="7" type="ORF">QE369_001872</name>
</gene>
<dbReference type="InterPro" id="IPR036318">
    <property type="entry name" value="FAD-bd_PCMH-like_sf"/>
</dbReference>
<evidence type="ECO:0000256" key="1">
    <source>
        <dbReference type="ARBA" id="ARBA00001974"/>
    </source>
</evidence>
<reference evidence="7" key="1">
    <citation type="submission" date="2023-08" db="EMBL/GenBank/DDBJ databases">
        <title>Functional and genomic diversity of the sorghum phyllosphere microbiome.</title>
        <authorList>
            <person name="Shade A."/>
        </authorList>
    </citation>
    <scope>NUCLEOTIDE SEQUENCE</scope>
    <source>
        <strain evidence="7">SORGH_AS_0974</strain>
    </source>
</reference>
<dbReference type="GO" id="GO:0016491">
    <property type="term" value="F:oxidoreductase activity"/>
    <property type="evidence" value="ECO:0007669"/>
    <property type="project" value="UniProtKB-KW"/>
</dbReference>
<keyword evidence="4" id="KW-0274">FAD</keyword>
<evidence type="ECO:0000256" key="2">
    <source>
        <dbReference type="ARBA" id="ARBA00008000"/>
    </source>
</evidence>
<dbReference type="Pfam" id="PF01565">
    <property type="entry name" value="FAD_binding_4"/>
    <property type="match status" value="1"/>
</dbReference>
<evidence type="ECO:0000313" key="8">
    <source>
        <dbReference type="Proteomes" id="UP001255601"/>
    </source>
</evidence>
<dbReference type="Proteomes" id="UP001255601">
    <property type="component" value="Unassembled WGS sequence"/>
</dbReference>
<dbReference type="InterPro" id="IPR016166">
    <property type="entry name" value="FAD-bd_PCMH"/>
</dbReference>
<comment type="caution">
    <text evidence="7">The sequence shown here is derived from an EMBL/GenBank/DDBJ whole genome shotgun (WGS) entry which is preliminary data.</text>
</comment>
<sequence>MGGSTGRAGIAQGASAPVGRHAELLRRLNEKIGSKAVLAGDDVGERYRGDATDEPGERPVIVFRPANTTEVSAILAECNRLRQPLVIQGGRTGLAGGARPRAGEVSISLERMVGLSPVDENAATIIAEAGVTLQAVQDAAAARGLFFGVDIGARGTSTVGGNVATNAGGIRVLRYGMYRSQVLGLEAVLADGSILTSLKGLPKDNSGFDLNQLFIGTEGVLGVVTRACLRLHPEPRSQANAFCALPSLSAAVALLKHLRSALGPSLSAFEVIFPNVYDGILSLSGAQPPVAAGAGMYALVEMQGQHESDDDVRFSEALMACYESGIVTDVSLSQSQREYHAIWKLREAASEFIFSMDNVSGFDVSLPLTSMQAFIDVASREITALDRDAEIYVFGHLGDGNLHFLVRSHHHAHVADITLSAVIRADGAISAEHGIGVEKKKWLPLGRSEAEMEAMRRLKAAFDPNTILNPGRVFDMVSPSVSECA</sequence>
<dbReference type="FunFam" id="1.10.45.10:FF:000001">
    <property type="entry name" value="D-lactate dehydrogenase mitochondrial"/>
    <property type="match status" value="1"/>
</dbReference>
<dbReference type="Pfam" id="PF02913">
    <property type="entry name" value="FAD-oxidase_C"/>
    <property type="match status" value="1"/>
</dbReference>
<comment type="cofactor">
    <cofactor evidence="1">
        <name>FAD</name>
        <dbReference type="ChEBI" id="CHEBI:57692"/>
    </cofactor>
</comment>
<keyword evidence="3" id="KW-0285">Flavoprotein</keyword>
<dbReference type="GO" id="GO:0071949">
    <property type="term" value="F:FAD binding"/>
    <property type="evidence" value="ECO:0007669"/>
    <property type="project" value="InterPro"/>
</dbReference>
<dbReference type="Gene3D" id="3.30.465.10">
    <property type="match status" value="1"/>
</dbReference>
<feature type="domain" description="FAD-binding PCMH-type" evidence="6">
    <location>
        <begin position="55"/>
        <end position="234"/>
    </location>
</feature>
<evidence type="ECO:0000256" key="3">
    <source>
        <dbReference type="ARBA" id="ARBA00022630"/>
    </source>
</evidence>
<dbReference type="Gene3D" id="1.10.45.10">
    <property type="entry name" value="Vanillyl-alcohol Oxidase, Chain A, domain 4"/>
    <property type="match status" value="1"/>
</dbReference>
<dbReference type="GO" id="GO:0022904">
    <property type="term" value="P:respiratory electron transport chain"/>
    <property type="evidence" value="ECO:0007669"/>
    <property type="project" value="TreeGrafter"/>
</dbReference>
<dbReference type="InterPro" id="IPR004113">
    <property type="entry name" value="FAD-bd_oxidored_4_C"/>
</dbReference>
<protein>
    <submittedName>
        <fullName evidence="7">FAD/FMN-containing dehydrogenase</fullName>
    </submittedName>
</protein>
<dbReference type="InterPro" id="IPR006094">
    <property type="entry name" value="Oxid_FAD_bind_N"/>
</dbReference>
<accession>A0AAJ2ERD8</accession>